<accession>A0A3B4XAQ4</accession>
<dbReference type="AlphaFoldDB" id="A0A3B4XAQ4"/>
<dbReference type="GO" id="GO:0005930">
    <property type="term" value="C:axoneme"/>
    <property type="evidence" value="ECO:0007669"/>
    <property type="project" value="TreeGrafter"/>
</dbReference>
<evidence type="ECO:0000313" key="3">
    <source>
        <dbReference type="Proteomes" id="UP000261360"/>
    </source>
</evidence>
<feature type="region of interest" description="Disordered" evidence="1">
    <location>
        <begin position="568"/>
        <end position="601"/>
    </location>
</feature>
<sequence length="601" mass="67728">MGYVECNIMESRIGSVSSGLGCSAGMRGQTSKSSPFCPRSSSKLTQSIIKDHMVSHYKKVYSAKAAIDASVPKSMIHSVKYNDQIRKDRLKKGGRPQSAHSLSLRNSRASCSSAQSRSSVQYDDSPYLCSRSSMVSSPRFSTSFHAKEIVYQSCKPDHSHHTRPASEIKYRSPESALHRKQSACSMGAFGDQSCYKTFQDPVQKTYSGDLLHKHSQHFTQDKPFTPKTLKSDKSSYLAKYRYYRAPRRKPTQDCTNAKLTQQDTYDRSTKTKEYSQEFDEPSQGFITEHEWSEDEFNGTYFSTSRQQSRVNKSGDHYLFDSSSRVSPEGRKTPTMKNVSAEEEELMYLEFISAVTEDILSRGHISGRVLDRVIKRHIDMNRHQLDEGKMRHLLDVLRKDFEEPTNISTSGTELEKKENDLLDSLLPHLKSGRKQVKTKEDNDLFPYASLLKYCNSPDYTDAFSVSTSVCSPERTASPTKTNERDKESDNQEKCIGSPSLSEHVTNNTGISEDDFQHSQIGTTATNEEVSNENHEYTTVTSDEGFHQDQAEVNYDGQSKDLEDLGKSLSESLHVSSSTHCHNVETANEQHANTAASVSDDEF</sequence>
<dbReference type="PANTHER" id="PTHR14917:SF4">
    <property type="entry name" value="SPERMATOGENESIS-ASSOCIATED 7"/>
    <property type="match status" value="1"/>
</dbReference>
<organism evidence="2 3">
    <name type="scientific">Seriola lalandi dorsalis</name>
    <dbReference type="NCBI Taxonomy" id="1841481"/>
    <lineage>
        <taxon>Eukaryota</taxon>
        <taxon>Metazoa</taxon>
        <taxon>Chordata</taxon>
        <taxon>Craniata</taxon>
        <taxon>Vertebrata</taxon>
        <taxon>Euteleostomi</taxon>
        <taxon>Actinopterygii</taxon>
        <taxon>Neopterygii</taxon>
        <taxon>Teleostei</taxon>
        <taxon>Neoteleostei</taxon>
        <taxon>Acanthomorphata</taxon>
        <taxon>Carangaria</taxon>
        <taxon>Carangiformes</taxon>
        <taxon>Carangidae</taxon>
        <taxon>Seriola</taxon>
    </lineage>
</organism>
<name>A0A3B4XAQ4_SERLL</name>
<feature type="region of interest" description="Disordered" evidence="1">
    <location>
        <begin position="89"/>
        <end position="117"/>
    </location>
</feature>
<reference evidence="2" key="2">
    <citation type="submission" date="2025-09" db="UniProtKB">
        <authorList>
            <consortium name="Ensembl"/>
        </authorList>
    </citation>
    <scope>IDENTIFICATION</scope>
</reference>
<dbReference type="OrthoDB" id="6263678at2759"/>
<dbReference type="Ensembl" id="ENSSLDT00000009883.1">
    <property type="protein sequence ID" value="ENSSLDP00000009548.1"/>
    <property type="gene ID" value="ENSSLDG00000007604.1"/>
</dbReference>
<reference evidence="2" key="1">
    <citation type="submission" date="2025-08" db="UniProtKB">
        <authorList>
            <consortium name="Ensembl"/>
        </authorList>
    </citation>
    <scope>IDENTIFICATION</scope>
</reference>
<evidence type="ECO:0000256" key="1">
    <source>
        <dbReference type="SAM" id="MobiDB-lite"/>
    </source>
</evidence>
<dbReference type="GO" id="GO:0120200">
    <property type="term" value="C:rod photoreceptor outer segment"/>
    <property type="evidence" value="ECO:0007669"/>
    <property type="project" value="TreeGrafter"/>
</dbReference>
<dbReference type="GeneID" id="111657401"/>
<dbReference type="Pfam" id="PF15244">
    <property type="entry name" value="HSD3"/>
    <property type="match status" value="1"/>
</dbReference>
<feature type="region of interest" description="Disordered" evidence="1">
    <location>
        <begin position="469"/>
        <end position="530"/>
    </location>
</feature>
<proteinExistence type="predicted"/>
<dbReference type="GO" id="GO:0000226">
    <property type="term" value="P:microtubule cytoskeleton organization"/>
    <property type="evidence" value="ECO:0007669"/>
    <property type="project" value="TreeGrafter"/>
</dbReference>
<dbReference type="GO" id="GO:0036064">
    <property type="term" value="C:ciliary basal body"/>
    <property type="evidence" value="ECO:0007669"/>
    <property type="project" value="TreeGrafter"/>
</dbReference>
<feature type="compositionally biased region" description="Basic and acidic residues" evidence="1">
    <location>
        <begin position="480"/>
        <end position="491"/>
    </location>
</feature>
<evidence type="ECO:0000313" key="2">
    <source>
        <dbReference type="Ensembl" id="ENSSLDP00000009548.1"/>
    </source>
</evidence>
<feature type="compositionally biased region" description="Polar residues" evidence="1">
    <location>
        <begin position="516"/>
        <end position="527"/>
    </location>
</feature>
<feature type="compositionally biased region" description="Low complexity" evidence="1">
    <location>
        <begin position="107"/>
        <end position="117"/>
    </location>
</feature>
<dbReference type="GO" id="GO:0120206">
    <property type="term" value="C:photoreceptor distal connecting cilium"/>
    <property type="evidence" value="ECO:0007669"/>
    <property type="project" value="TreeGrafter"/>
</dbReference>
<feature type="compositionally biased region" description="Polar residues" evidence="1">
    <location>
        <begin position="497"/>
        <end position="509"/>
    </location>
</feature>
<feature type="compositionally biased region" description="Polar residues" evidence="1">
    <location>
        <begin position="469"/>
        <end position="479"/>
    </location>
</feature>
<protein>
    <submittedName>
        <fullName evidence="2">Spermatosis associated 7</fullName>
    </submittedName>
</protein>
<feature type="compositionally biased region" description="Polar residues" evidence="1">
    <location>
        <begin position="577"/>
        <end position="595"/>
    </location>
</feature>
<dbReference type="Proteomes" id="UP000261360">
    <property type="component" value="Unplaced"/>
</dbReference>
<feature type="region of interest" description="Disordered" evidence="1">
    <location>
        <begin position="304"/>
        <end position="337"/>
    </location>
</feature>
<dbReference type="GeneTree" id="ENSGT00390000014113"/>
<dbReference type="GO" id="GO:0045494">
    <property type="term" value="P:photoreceptor cell maintenance"/>
    <property type="evidence" value="ECO:0007669"/>
    <property type="project" value="TreeGrafter"/>
</dbReference>
<dbReference type="PANTHER" id="PTHR14917">
    <property type="entry name" value="SPERMATOGENESIS-ASSOCIATED PROTEIN 7"/>
    <property type="match status" value="1"/>
</dbReference>
<dbReference type="STRING" id="1841481.ENSSLDP00000009548"/>
<keyword evidence="3" id="KW-1185">Reference proteome</keyword>
<dbReference type="InterPro" id="IPR029357">
    <property type="entry name" value="SPATA7"/>
</dbReference>
<dbReference type="RefSeq" id="XP_023265329.1">
    <property type="nucleotide sequence ID" value="XM_023409561.1"/>
</dbReference>